<keyword evidence="3" id="KW-0808">Transferase</keyword>
<dbReference type="SUPFAM" id="SSF53756">
    <property type="entry name" value="UDP-Glycosyltransferase/glycogen phosphorylase"/>
    <property type="match status" value="1"/>
</dbReference>
<evidence type="ECO:0000256" key="3">
    <source>
        <dbReference type="ARBA" id="ARBA00022679"/>
    </source>
</evidence>
<accession>A0A814K6Y2</accession>
<name>A0A814K6Y2_9BILA</name>
<dbReference type="InterPro" id="IPR002213">
    <property type="entry name" value="UDP_glucos_trans"/>
</dbReference>
<dbReference type="AlphaFoldDB" id="A0A814K6Y2"/>
<dbReference type="OrthoDB" id="5835829at2759"/>
<evidence type="ECO:0000256" key="2">
    <source>
        <dbReference type="ARBA" id="ARBA00022676"/>
    </source>
</evidence>
<dbReference type="PANTHER" id="PTHR48043">
    <property type="entry name" value="EG:EG0003.4 PROTEIN-RELATED"/>
    <property type="match status" value="1"/>
</dbReference>
<organism evidence="4 5">
    <name type="scientific">Brachionus calyciflorus</name>
    <dbReference type="NCBI Taxonomy" id="104777"/>
    <lineage>
        <taxon>Eukaryota</taxon>
        <taxon>Metazoa</taxon>
        <taxon>Spiralia</taxon>
        <taxon>Gnathifera</taxon>
        <taxon>Rotifera</taxon>
        <taxon>Eurotatoria</taxon>
        <taxon>Monogononta</taxon>
        <taxon>Pseudotrocha</taxon>
        <taxon>Ploima</taxon>
        <taxon>Brachionidae</taxon>
        <taxon>Brachionus</taxon>
    </lineage>
</organism>
<dbReference type="CDD" id="cd03784">
    <property type="entry name" value="GT1_Gtf-like"/>
    <property type="match status" value="1"/>
</dbReference>
<evidence type="ECO:0000256" key="1">
    <source>
        <dbReference type="ARBA" id="ARBA00009995"/>
    </source>
</evidence>
<keyword evidence="2" id="KW-0328">Glycosyltransferase</keyword>
<dbReference type="GO" id="GO:0008194">
    <property type="term" value="F:UDP-glycosyltransferase activity"/>
    <property type="evidence" value="ECO:0007669"/>
    <property type="project" value="InterPro"/>
</dbReference>
<protein>
    <recommendedName>
        <fullName evidence="6">Glucuronosyltransferase</fullName>
    </recommendedName>
</protein>
<dbReference type="InterPro" id="IPR050271">
    <property type="entry name" value="UDP-glycosyltransferase"/>
</dbReference>
<dbReference type="Gene3D" id="3.40.50.2000">
    <property type="entry name" value="Glycogen Phosphorylase B"/>
    <property type="match status" value="1"/>
</dbReference>
<evidence type="ECO:0000313" key="4">
    <source>
        <dbReference type="EMBL" id="CAF1047771.1"/>
    </source>
</evidence>
<sequence>MSLDFLLDKAKNENFIIPKNVLLIEYAPQIEILERASLFITHAGMNSTSEAIHYGVPVICTPVKADQPLCAIRLADNLKLGINLDTENFTSKELYDSINKVLSDESFQERIVSFARISRKYDGTKNAADIVQECLA</sequence>
<evidence type="ECO:0000313" key="5">
    <source>
        <dbReference type="Proteomes" id="UP000663879"/>
    </source>
</evidence>
<proteinExistence type="inferred from homology"/>
<dbReference type="Pfam" id="PF00201">
    <property type="entry name" value="UDPGT"/>
    <property type="match status" value="1"/>
</dbReference>
<comment type="similarity">
    <text evidence="1">Belongs to the UDP-glycosyltransferase family.</text>
</comment>
<gene>
    <name evidence="4" type="ORF">OXX778_LOCUS18673</name>
</gene>
<dbReference type="PANTHER" id="PTHR48043:SF145">
    <property type="entry name" value="FI06409P-RELATED"/>
    <property type="match status" value="1"/>
</dbReference>
<keyword evidence="5" id="KW-1185">Reference proteome</keyword>
<evidence type="ECO:0008006" key="6">
    <source>
        <dbReference type="Google" id="ProtNLM"/>
    </source>
</evidence>
<dbReference type="EMBL" id="CAJNOC010005275">
    <property type="protein sequence ID" value="CAF1047771.1"/>
    <property type="molecule type" value="Genomic_DNA"/>
</dbReference>
<reference evidence="4" key="1">
    <citation type="submission" date="2021-02" db="EMBL/GenBank/DDBJ databases">
        <authorList>
            <person name="Nowell W R."/>
        </authorList>
    </citation>
    <scope>NUCLEOTIDE SEQUENCE</scope>
    <source>
        <strain evidence="4">Ploen Becks lab</strain>
    </source>
</reference>
<dbReference type="Proteomes" id="UP000663879">
    <property type="component" value="Unassembled WGS sequence"/>
</dbReference>
<comment type="caution">
    <text evidence="4">The sequence shown here is derived from an EMBL/GenBank/DDBJ whole genome shotgun (WGS) entry which is preliminary data.</text>
</comment>